<dbReference type="PROSITE" id="PS51717">
    <property type="entry name" value="G_VLIG"/>
    <property type="match status" value="1"/>
</dbReference>
<sequence length="1601" mass="180224">MDFFEHQPADLVADTPCEPENLPQELRELAYDPTLSAVERGQKVQRLVALRILCFDDGSNELVSDFKTALLEEFGFDPDSLTFPFGSCSQENQVERMSKLLRKAAELPSFEVGSMVCFHSDNLFCTAKVVFVAGKEVRVIRRTPDVGLEETLRAWRLKPWQNDDVNETADVSVPDSEEGWRLASDTAVPSDTTVPKDFGYRISRRLEVKNSTAKNFVELLQRGDRHEQAQVAKKLRKIGYPIPLADASLPGNCRMQSVLSMGCLRYVEANDSRLCTDTSLPRIVSICSGAPGDDDACNSLNAEMVNKVLNTAFPSEEEDEAFRGAFVSRGRLDKTQVLVFCIYGPVAELGKDVLKALAGVDIVLTCGKPDASSTDASQARHQLWWWHSGGKAKIEGNHIFGRQKLEQCIRQKLADTLRAHGSQQRPPLPADSEEDKFLDEIAAEVAHVFKRNHYVSFRQQLRHSQSYIQEHNYRRDIITAKLGPSVVTELKKKVEESEKQRGEQAMKAPPAIVNLMLRILRSSARHEQLLGLIELAMEMGRCEAPALEAKLDARTRARERFEQSTEGDDKEQARQVLKDAEEAVASAGTGLEHLWREVGLIHASRYLANGGVLELLNGEACAVNRDFMDDVIAELDQVLERKHGRKAKVLVISICGVQSSGKSTLINTMFGCDMRTSVGTCTRGVNMALLSTDGQWLFEFGERPDYTLILDSEGTCNPLNKHETWDAWHNNRLTTFCMLAADVCILLNNNEDHTFMQSVLPQVMIVKQALDPFLRQLGMTRCNVVVYNRIDAEQAKSKLKTVREALIDSVEAQWRELVQERGAGAKNSGFQITKEDFHYCSHMRHVTEASYEDYGMQVEGIRCRIQKALNESRFKAADLNQWYKVVESVSECLDSFSFEQSFSSLVRLKLELSCRKMMRDCYHVIATICSKHQEATEAQLHSGQAIPTVQDMLGKLKSDIEKDIRKSNVRDKVAKFLQNPQYSSLQEEEQRNFEKYITASIDEATSNVSQAYKAEVEVKQVEGKGMEDIMTEVKAKLKDPILGPCLRRQDQQGADKRRQVFDEAFDKKLKSLATNDLAAHIDIPARVRDKWPRQLVLQTDVGAKQQGQHLLSFLNDAGHFVVNVWRKISYQQSLERDKEDQLKELAERAAACLDKVRKHKGPFSEKCVEEAAKAAQILFDSQTLQVTDSEKKRFTMHIMMKTGEILAKADKEWQQQNSPLCKVKAQRPKLLARFEALCAGVLSIHAFGQKIGNDVIEAAKDYMRAQTLRRTSSCLSQVPAATEAQVLFAAINLDLLDQLEADEEKGLDLLMYNSKSHHKHVLWSKIQLKVPSPATMKADCLKATTYALDAMKLVVFSQAPLTDEAEFVKAGKDLPHLLNKFLPSTLWSQISDFFTDGPEMQDSEVQELFDGIISTVKSNWPEAPSINDVDDILQDMSAVAKEVADAAKPRCSARCPMCKMQCMEAESHDGQHNCLHQPDGLAGVHYVHSKELCVRTCTEHVEHGDTFYPDADHSKPAIPYADFSKQYLTWKKPSAKYPQEMMANYEARLYIFAKYQHKIAQRLNLKPCPNVPTPESLDVLKGKLQKILEDADKEVSGAQNQ</sequence>
<keyword evidence="3" id="KW-1185">Reference proteome</keyword>
<feature type="domain" description="VLIG-type G" evidence="1">
    <location>
        <begin position="646"/>
        <end position="714"/>
    </location>
</feature>
<organism evidence="2 3">
    <name type="scientific">Symbiodinium pilosum</name>
    <name type="common">Dinoflagellate</name>
    <dbReference type="NCBI Taxonomy" id="2952"/>
    <lineage>
        <taxon>Eukaryota</taxon>
        <taxon>Sar</taxon>
        <taxon>Alveolata</taxon>
        <taxon>Dinophyceae</taxon>
        <taxon>Suessiales</taxon>
        <taxon>Symbiodiniaceae</taxon>
        <taxon>Symbiodinium</taxon>
    </lineage>
</organism>
<evidence type="ECO:0000259" key="1">
    <source>
        <dbReference type="PROSITE" id="PS51717"/>
    </source>
</evidence>
<dbReference type="SUPFAM" id="SSF52540">
    <property type="entry name" value="P-loop containing nucleoside triphosphate hydrolases"/>
    <property type="match status" value="1"/>
</dbReference>
<dbReference type="InterPro" id="IPR030383">
    <property type="entry name" value="G_VLIG_dom"/>
</dbReference>
<dbReference type="Gene3D" id="3.40.50.300">
    <property type="entry name" value="P-loop containing nucleotide triphosphate hydrolases"/>
    <property type="match status" value="1"/>
</dbReference>
<name>A0A812SVG4_SYMPI</name>
<dbReference type="Proteomes" id="UP000649617">
    <property type="component" value="Unassembled WGS sequence"/>
</dbReference>
<dbReference type="GO" id="GO:0005525">
    <property type="term" value="F:GTP binding"/>
    <property type="evidence" value="ECO:0007669"/>
    <property type="project" value="InterPro"/>
</dbReference>
<dbReference type="PANTHER" id="PTHR22796:SF1">
    <property type="entry name" value="VWFA DOMAIN-CONTAINING PROTEIN"/>
    <property type="match status" value="1"/>
</dbReference>
<accession>A0A812SVG4</accession>
<proteinExistence type="predicted"/>
<reference evidence="2" key="1">
    <citation type="submission" date="2021-02" db="EMBL/GenBank/DDBJ databases">
        <authorList>
            <person name="Dougan E. K."/>
            <person name="Rhodes N."/>
            <person name="Thang M."/>
            <person name="Chan C."/>
        </authorList>
    </citation>
    <scope>NUCLEOTIDE SEQUENCE</scope>
</reference>
<dbReference type="OrthoDB" id="1597724at2759"/>
<dbReference type="Pfam" id="PF25683">
    <property type="entry name" value="URGCP_GTPase"/>
    <property type="match status" value="1"/>
</dbReference>
<dbReference type="PANTHER" id="PTHR22796">
    <property type="entry name" value="URG4-RELATED"/>
    <property type="match status" value="1"/>
</dbReference>
<comment type="caution">
    <text evidence="2">The sequence shown here is derived from an EMBL/GenBank/DDBJ whole genome shotgun (WGS) entry which is preliminary data.</text>
</comment>
<dbReference type="EMBL" id="CAJNIZ010027869">
    <property type="protein sequence ID" value="CAE7503063.1"/>
    <property type="molecule type" value="Genomic_DNA"/>
</dbReference>
<gene>
    <name evidence="2" type="primary">GVINP1</name>
    <name evidence="2" type="ORF">SPIL2461_LOCUS13021</name>
</gene>
<protein>
    <submittedName>
        <fullName evidence="2">GVINP1 protein</fullName>
    </submittedName>
</protein>
<evidence type="ECO:0000313" key="2">
    <source>
        <dbReference type="EMBL" id="CAE7503063.1"/>
    </source>
</evidence>
<dbReference type="InterPro" id="IPR027417">
    <property type="entry name" value="P-loop_NTPase"/>
</dbReference>
<evidence type="ECO:0000313" key="3">
    <source>
        <dbReference type="Proteomes" id="UP000649617"/>
    </source>
</evidence>